<dbReference type="Pfam" id="PF06183">
    <property type="entry name" value="DinI"/>
    <property type="match status" value="1"/>
</dbReference>
<dbReference type="AlphaFoldDB" id="A0A9X8VEK8"/>
<organism evidence="1">
    <name type="scientific">Serratia marcescens</name>
    <dbReference type="NCBI Taxonomy" id="615"/>
    <lineage>
        <taxon>Bacteria</taxon>
        <taxon>Pseudomonadati</taxon>
        <taxon>Pseudomonadota</taxon>
        <taxon>Gammaproteobacteria</taxon>
        <taxon>Enterobacterales</taxon>
        <taxon>Yersiniaceae</taxon>
        <taxon>Serratia</taxon>
    </lineage>
</organism>
<dbReference type="EMBL" id="SPSG01002958">
    <property type="protein sequence ID" value="TFU70165.1"/>
    <property type="molecule type" value="Genomic_DNA"/>
</dbReference>
<protein>
    <submittedName>
        <fullName evidence="1">DNA damage-inducible protein I</fullName>
    </submittedName>
</protein>
<proteinExistence type="predicted"/>
<gene>
    <name evidence="1" type="ORF">E0L31_22045</name>
</gene>
<accession>A0A9X8VEK8</accession>
<dbReference type="Gene3D" id="3.30.910.10">
    <property type="entry name" value="DinI-like"/>
    <property type="match status" value="1"/>
</dbReference>
<sequence>MYVEVTIDRKKTLPKGAASALAIELNKRLQRKFPDIEATVRLAGMDGLSVRNGTPTDRVPIEEILQEIWGSADDCFQPWKCSVPANAQPAPTLQSEQ</sequence>
<reference evidence="1" key="1">
    <citation type="submission" date="2019-03" db="EMBL/GenBank/DDBJ databases">
        <title>Serratia marcescens strain N2 draft genome.</title>
        <authorList>
            <person name="Yassin A."/>
            <person name="El-Kenawy N."/>
            <person name="Youssef N.H."/>
        </authorList>
    </citation>
    <scope>NUCLEOTIDE SEQUENCE [LARGE SCALE GENOMIC DNA]</scope>
    <source>
        <strain evidence="1">N2</strain>
    </source>
</reference>
<dbReference type="InterPro" id="IPR036687">
    <property type="entry name" value="DinI-like_sf"/>
</dbReference>
<dbReference type="InterPro" id="IPR010391">
    <property type="entry name" value="DNA_damage-inducible_DinI-like"/>
</dbReference>
<comment type="caution">
    <text evidence="1">The sequence shown here is derived from an EMBL/GenBank/DDBJ whole genome shotgun (WGS) entry which is preliminary data.</text>
</comment>
<dbReference type="GO" id="GO:0009432">
    <property type="term" value="P:SOS response"/>
    <property type="evidence" value="ECO:0007669"/>
    <property type="project" value="TreeGrafter"/>
</dbReference>
<dbReference type="SUPFAM" id="SSF54857">
    <property type="entry name" value="DNA damage-inducible protein DinI"/>
    <property type="match status" value="1"/>
</dbReference>
<dbReference type="PANTHER" id="PTHR36572:SF2">
    <property type="entry name" value="DNA DAMAGE-INDUCIBLE PROTEIN I"/>
    <property type="match status" value="1"/>
</dbReference>
<evidence type="ECO:0000313" key="1">
    <source>
        <dbReference type="EMBL" id="TFU70165.1"/>
    </source>
</evidence>
<name>A0A9X8VEK8_SERMA</name>
<dbReference type="PANTHER" id="PTHR36572">
    <property type="entry name" value="DNA DAMAGE-INDUCIBLE PROTEIN I-RELATED"/>
    <property type="match status" value="1"/>
</dbReference>